<evidence type="ECO:0000313" key="3">
    <source>
        <dbReference type="Proteomes" id="UP001652642"/>
    </source>
</evidence>
<keyword evidence="3" id="KW-1185">Reference proteome</keyword>
<reference evidence="3" key="1">
    <citation type="submission" date="2025-05" db="UniProtKB">
        <authorList>
            <consortium name="RefSeq"/>
        </authorList>
    </citation>
    <scope>NUCLEOTIDE SEQUENCE [LARGE SCALE GENOMIC DNA]</scope>
</reference>
<feature type="region of interest" description="Disordered" evidence="2">
    <location>
        <begin position="1"/>
        <end position="24"/>
    </location>
</feature>
<feature type="compositionally biased region" description="Polar residues" evidence="2">
    <location>
        <begin position="79"/>
        <end position="88"/>
    </location>
</feature>
<feature type="coiled-coil region" evidence="1">
    <location>
        <begin position="202"/>
        <end position="229"/>
    </location>
</feature>
<gene>
    <name evidence="4" type="primary">LOC140703850</name>
</gene>
<dbReference type="GeneID" id="140703850"/>
<reference evidence="4" key="2">
    <citation type="submission" date="2025-08" db="UniProtKB">
        <authorList>
            <consortium name="RefSeq"/>
        </authorList>
    </citation>
    <scope>IDENTIFICATION</scope>
</reference>
<proteinExistence type="predicted"/>
<evidence type="ECO:0000256" key="1">
    <source>
        <dbReference type="SAM" id="Coils"/>
    </source>
</evidence>
<feature type="region of interest" description="Disordered" evidence="2">
    <location>
        <begin position="54"/>
        <end position="175"/>
    </location>
</feature>
<sequence length="233" mass="25462">MEGDLQEKCSLSPESLEKYFQDDDDDDFVQTGKVLASTSYKPQADRIQFRGFTFKRGKADQTQNMAIPPKRFKAGEGSGNSNAPNRQTLKGPKVGERPSSSKSVSPQALKGAKTANGTGGKKPAKPQMVKGAEIGERPGCSKPWSPQALKGTKTAGGAGGKNPAKPQAVKGRKKEGLSEIDGNVLAVCTPRVYCWFKKIQMIVNMINLAKEWERRLEQIMREMPNMENICESI</sequence>
<dbReference type="Proteomes" id="UP001652642">
    <property type="component" value="Chromosome 2"/>
</dbReference>
<evidence type="ECO:0008006" key="5">
    <source>
        <dbReference type="Google" id="ProtNLM"/>
    </source>
</evidence>
<evidence type="ECO:0000256" key="2">
    <source>
        <dbReference type="SAM" id="MobiDB-lite"/>
    </source>
</evidence>
<keyword evidence="1" id="KW-0175">Coiled coil</keyword>
<protein>
    <recommendedName>
        <fullName evidence="5">Hpc2-related domain-containing protein</fullName>
    </recommendedName>
</protein>
<evidence type="ECO:0000313" key="4">
    <source>
        <dbReference type="RefSeq" id="XP_072844061.1"/>
    </source>
</evidence>
<accession>A0ABM5FF81</accession>
<organism evidence="3 4">
    <name type="scientific">Pogona vitticeps</name>
    <name type="common">central bearded dragon</name>
    <dbReference type="NCBI Taxonomy" id="103695"/>
    <lineage>
        <taxon>Eukaryota</taxon>
        <taxon>Metazoa</taxon>
        <taxon>Chordata</taxon>
        <taxon>Craniata</taxon>
        <taxon>Vertebrata</taxon>
        <taxon>Euteleostomi</taxon>
        <taxon>Lepidosauria</taxon>
        <taxon>Squamata</taxon>
        <taxon>Bifurcata</taxon>
        <taxon>Unidentata</taxon>
        <taxon>Episquamata</taxon>
        <taxon>Toxicofera</taxon>
        <taxon>Iguania</taxon>
        <taxon>Acrodonta</taxon>
        <taxon>Agamidae</taxon>
        <taxon>Amphibolurinae</taxon>
        <taxon>Pogona</taxon>
    </lineage>
</organism>
<name>A0ABM5FF81_9SAUR</name>
<dbReference type="RefSeq" id="XP_072844061.1">
    <property type="nucleotide sequence ID" value="XM_072987960.1"/>
</dbReference>